<reference evidence="2" key="1">
    <citation type="submission" date="2014-09" db="EMBL/GenBank/DDBJ databases">
        <authorList>
            <person name="Mudge J."/>
            <person name="Ramaraj T."/>
            <person name="Lindquist I.E."/>
            <person name="Bharti A.K."/>
            <person name="Sundararajan A."/>
            <person name="Cameron C.T."/>
            <person name="Woodward J.E."/>
            <person name="May G.D."/>
            <person name="Brubaker C."/>
            <person name="Broadhvest J."/>
            <person name="Wilkins T.A."/>
        </authorList>
    </citation>
    <scope>NUCLEOTIDE SEQUENCE</scope>
    <source>
        <strain evidence="2">cv. AKA8401</strain>
    </source>
</reference>
<protein>
    <submittedName>
        <fullName evidence="1">Large structural</fullName>
    </submittedName>
</protein>
<dbReference type="EMBL" id="KN395612">
    <property type="protein sequence ID" value="KHG11320.1"/>
    <property type="molecule type" value="Genomic_DNA"/>
</dbReference>
<evidence type="ECO:0000313" key="1">
    <source>
        <dbReference type="EMBL" id="KHG11320.1"/>
    </source>
</evidence>
<keyword evidence="2" id="KW-1185">Reference proteome</keyword>
<dbReference type="Proteomes" id="UP000032142">
    <property type="component" value="Unassembled WGS sequence"/>
</dbReference>
<name>A0A0B0NET5_GOSAR</name>
<evidence type="ECO:0000313" key="2">
    <source>
        <dbReference type="Proteomes" id="UP000032142"/>
    </source>
</evidence>
<sequence>MPKAKQLEAFYQISANHLLQPLRKTIPFQTVLHRPRLCSIRHAINPDTKTLTSPTFQCQHVSHFISHTWHKTGITLHNQSLEAH</sequence>
<dbReference type="AlphaFoldDB" id="A0A0B0NET5"/>
<accession>A0A0B0NET5</accession>
<gene>
    <name evidence="1" type="ORF">F383_11360</name>
</gene>
<proteinExistence type="predicted"/>
<organism evidence="1 2">
    <name type="scientific">Gossypium arboreum</name>
    <name type="common">Tree cotton</name>
    <name type="synonym">Gossypium nanking</name>
    <dbReference type="NCBI Taxonomy" id="29729"/>
    <lineage>
        <taxon>Eukaryota</taxon>
        <taxon>Viridiplantae</taxon>
        <taxon>Streptophyta</taxon>
        <taxon>Embryophyta</taxon>
        <taxon>Tracheophyta</taxon>
        <taxon>Spermatophyta</taxon>
        <taxon>Magnoliopsida</taxon>
        <taxon>eudicotyledons</taxon>
        <taxon>Gunneridae</taxon>
        <taxon>Pentapetalae</taxon>
        <taxon>rosids</taxon>
        <taxon>malvids</taxon>
        <taxon>Malvales</taxon>
        <taxon>Malvaceae</taxon>
        <taxon>Malvoideae</taxon>
        <taxon>Gossypium</taxon>
    </lineage>
</organism>